<proteinExistence type="predicted"/>
<dbReference type="GeneID" id="108680898"/>
<keyword evidence="4" id="KW-1185">Reference proteome</keyword>
<accession>A0A8B7PGP6</accession>
<dbReference type="KEGG" id="hazt:108680898"/>
<dbReference type="RefSeq" id="XP_018025318.1">
    <property type="nucleotide sequence ID" value="XM_018169829.2"/>
</dbReference>
<feature type="compositionally biased region" description="Basic and acidic residues" evidence="1">
    <location>
        <begin position="358"/>
        <end position="372"/>
    </location>
</feature>
<gene>
    <name evidence="5" type="primary">LOC108680898</name>
</gene>
<reference evidence="5" key="1">
    <citation type="submission" date="2025-08" db="UniProtKB">
        <authorList>
            <consortium name="RefSeq"/>
        </authorList>
    </citation>
    <scope>IDENTIFICATION</scope>
    <source>
        <tissue evidence="5">Whole organism</tissue>
    </source>
</reference>
<evidence type="ECO:0000313" key="5">
    <source>
        <dbReference type="RefSeq" id="XP_018025318.1"/>
    </source>
</evidence>
<sequence>MMSSAARVSQVFCSVAALALVTAMPYDPSGFSIDRSIFRDQHSGFLSSPSLTSFDSGFVPSSFSNFFGSQNILTTPHVLRSSISAEFPLRTLARCPKGLARDAAGRCVEPIVRKNVFLFKSPQVKAPQLPPPVIPKPKILFNYVYVNSGNDVRKPNPIVVPPPQEKTLVYVLRKRPEPIRQEVIEVPPQPDSDPEVFFINYNEGQNQQLPGGVDLQTVLAQSAAQQTGGVEIGGSGLGLFVDGASTGLAGQLNQVGSLAGLEFDISREFQERNSFNGLGSYVPPSARTVQFTPSGSSQVQRLEPTIASEGSVVDSTSTLQDQEANASSNTEESEQKKSDEAEGNNENQEAEANSAVENSEKIQEKRSPRADARPTSTSTSLVVNKQVSLETPPSGAKSFVFSVMKKPATGEKEAVVADLDTSPSENNEAISRATDDVSATIPVLTSEDVKERLKTAAVN</sequence>
<dbReference type="OrthoDB" id="8030796at2759"/>
<dbReference type="Pfam" id="PF03103">
    <property type="entry name" value="DUF243"/>
    <property type="match status" value="1"/>
</dbReference>
<evidence type="ECO:0000256" key="2">
    <source>
        <dbReference type="SAM" id="SignalP"/>
    </source>
</evidence>
<feature type="compositionally biased region" description="Low complexity" evidence="1">
    <location>
        <begin position="344"/>
        <end position="357"/>
    </location>
</feature>
<evidence type="ECO:0000313" key="4">
    <source>
        <dbReference type="Proteomes" id="UP000694843"/>
    </source>
</evidence>
<evidence type="ECO:0000256" key="1">
    <source>
        <dbReference type="SAM" id="MobiDB-lite"/>
    </source>
</evidence>
<dbReference type="Proteomes" id="UP000694843">
    <property type="component" value="Unplaced"/>
</dbReference>
<feature type="compositionally biased region" description="Polar residues" evidence="1">
    <location>
        <begin position="313"/>
        <end position="322"/>
    </location>
</feature>
<name>A0A8B7PGP6_HYAAZ</name>
<keyword evidence="2" id="KW-0732">Signal</keyword>
<organism evidence="4 5">
    <name type="scientific">Hyalella azteca</name>
    <name type="common">Amphipod</name>
    <dbReference type="NCBI Taxonomy" id="294128"/>
    <lineage>
        <taxon>Eukaryota</taxon>
        <taxon>Metazoa</taxon>
        <taxon>Ecdysozoa</taxon>
        <taxon>Arthropoda</taxon>
        <taxon>Crustacea</taxon>
        <taxon>Multicrustacea</taxon>
        <taxon>Malacostraca</taxon>
        <taxon>Eumalacostraca</taxon>
        <taxon>Peracarida</taxon>
        <taxon>Amphipoda</taxon>
        <taxon>Senticaudata</taxon>
        <taxon>Talitrida</taxon>
        <taxon>Talitroidea</taxon>
        <taxon>Hyalellidae</taxon>
        <taxon>Hyalella</taxon>
    </lineage>
</organism>
<dbReference type="AlphaFoldDB" id="A0A8B7PGP6"/>
<protein>
    <submittedName>
        <fullName evidence="5">Uncharacterized protein LOC108680898 isoform X1</fullName>
    </submittedName>
</protein>
<feature type="region of interest" description="Disordered" evidence="1">
    <location>
        <begin position="304"/>
        <end position="395"/>
    </location>
</feature>
<feature type="signal peptide" evidence="2">
    <location>
        <begin position="1"/>
        <end position="23"/>
    </location>
</feature>
<feature type="domain" description="DUF243" evidence="3">
    <location>
        <begin position="110"/>
        <end position="204"/>
    </location>
</feature>
<dbReference type="InterPro" id="IPR004145">
    <property type="entry name" value="DUF243"/>
</dbReference>
<dbReference type="SMART" id="SM00690">
    <property type="entry name" value="DM5"/>
    <property type="match status" value="1"/>
</dbReference>
<feature type="chain" id="PRO_5034861549" evidence="2">
    <location>
        <begin position="24"/>
        <end position="459"/>
    </location>
</feature>
<evidence type="ECO:0000259" key="3">
    <source>
        <dbReference type="SMART" id="SM00690"/>
    </source>
</evidence>
<feature type="compositionally biased region" description="Polar residues" evidence="1">
    <location>
        <begin position="374"/>
        <end position="391"/>
    </location>
</feature>